<evidence type="ECO:0000313" key="5">
    <source>
        <dbReference type="EMBL" id="MBR0668378.1"/>
    </source>
</evidence>
<feature type="domain" description="OmpR/PhoB-type" evidence="4">
    <location>
        <begin position="35"/>
        <end position="130"/>
    </location>
</feature>
<dbReference type="Proteomes" id="UP001196870">
    <property type="component" value="Unassembled WGS sequence"/>
</dbReference>
<organism evidence="5 6">
    <name type="scientific">Plastoroseomonas hellenica</name>
    <dbReference type="NCBI Taxonomy" id="2687306"/>
    <lineage>
        <taxon>Bacteria</taxon>
        <taxon>Pseudomonadati</taxon>
        <taxon>Pseudomonadota</taxon>
        <taxon>Alphaproteobacteria</taxon>
        <taxon>Acetobacterales</taxon>
        <taxon>Acetobacteraceae</taxon>
        <taxon>Plastoroseomonas</taxon>
    </lineage>
</organism>
<dbReference type="Pfam" id="PF13432">
    <property type="entry name" value="TPR_16"/>
    <property type="match status" value="1"/>
</dbReference>
<evidence type="ECO:0000313" key="6">
    <source>
        <dbReference type="Proteomes" id="UP001196870"/>
    </source>
</evidence>
<accession>A0ABS5F7G2</accession>
<dbReference type="PROSITE" id="PS51755">
    <property type="entry name" value="OMPR_PHOB"/>
    <property type="match status" value="1"/>
</dbReference>
<keyword evidence="6" id="KW-1185">Reference proteome</keyword>
<protein>
    <submittedName>
        <fullName evidence="5">Tetratricopeptide repeat protein</fullName>
    </submittedName>
</protein>
<dbReference type="InterPro" id="IPR011990">
    <property type="entry name" value="TPR-like_helical_dom_sf"/>
</dbReference>
<dbReference type="Pfam" id="PF00486">
    <property type="entry name" value="Trans_reg_C"/>
    <property type="match status" value="1"/>
</dbReference>
<dbReference type="InterPro" id="IPR001867">
    <property type="entry name" value="OmpR/PhoB-type_DNA-bd"/>
</dbReference>
<dbReference type="SMART" id="SM00028">
    <property type="entry name" value="TPR"/>
    <property type="match status" value="5"/>
</dbReference>
<name>A0ABS5F7G2_9PROT</name>
<evidence type="ECO:0000256" key="3">
    <source>
        <dbReference type="SAM" id="MobiDB-lite"/>
    </source>
</evidence>
<dbReference type="Pfam" id="PF14559">
    <property type="entry name" value="TPR_19"/>
    <property type="match status" value="1"/>
</dbReference>
<dbReference type="Gene3D" id="1.10.10.10">
    <property type="entry name" value="Winged helix-like DNA-binding domain superfamily/Winged helix DNA-binding domain"/>
    <property type="match status" value="1"/>
</dbReference>
<dbReference type="PANTHER" id="PTHR47691">
    <property type="entry name" value="REGULATOR-RELATED"/>
    <property type="match status" value="1"/>
</dbReference>
<dbReference type="InterPro" id="IPR016032">
    <property type="entry name" value="Sig_transdc_resp-reg_C-effctor"/>
</dbReference>
<evidence type="ECO:0000259" key="4">
    <source>
        <dbReference type="PROSITE" id="PS51755"/>
    </source>
</evidence>
<dbReference type="SMART" id="SM00862">
    <property type="entry name" value="Trans_reg_C"/>
    <property type="match status" value="1"/>
</dbReference>
<keyword evidence="1 2" id="KW-0238">DNA-binding</keyword>
<comment type="caution">
    <text evidence="5">The sequence shown here is derived from an EMBL/GenBank/DDBJ whole genome shotgun (WGS) entry which is preliminary data.</text>
</comment>
<dbReference type="InterPro" id="IPR036388">
    <property type="entry name" value="WH-like_DNA-bd_sf"/>
</dbReference>
<evidence type="ECO:0000256" key="2">
    <source>
        <dbReference type="PROSITE-ProRule" id="PRU01091"/>
    </source>
</evidence>
<evidence type="ECO:0000256" key="1">
    <source>
        <dbReference type="ARBA" id="ARBA00023125"/>
    </source>
</evidence>
<feature type="region of interest" description="Disordered" evidence="3">
    <location>
        <begin position="1"/>
        <end position="23"/>
    </location>
</feature>
<dbReference type="SUPFAM" id="SSF48452">
    <property type="entry name" value="TPR-like"/>
    <property type="match status" value="1"/>
</dbReference>
<dbReference type="EMBL" id="JAAGBB010000055">
    <property type="protein sequence ID" value="MBR0668378.1"/>
    <property type="molecule type" value="Genomic_DNA"/>
</dbReference>
<reference evidence="6" key="1">
    <citation type="journal article" date="2021" name="Syst. Appl. Microbiol.">
        <title>Roseomonas hellenica sp. nov., isolated from roots of wild-growing Alkanna tinctoria.</title>
        <authorList>
            <person name="Rat A."/>
            <person name="Naranjo H.D."/>
            <person name="Lebbe L."/>
            <person name="Cnockaert M."/>
            <person name="Krigas N."/>
            <person name="Grigoriadou K."/>
            <person name="Maloupa E."/>
            <person name="Willems A."/>
        </authorList>
    </citation>
    <scope>NUCLEOTIDE SEQUENCE [LARGE SCALE GENOMIC DNA]</scope>
    <source>
        <strain evidence="6">LMG 31523</strain>
    </source>
</reference>
<sequence length="558" mass="59368">MPARPAGSGHTSGHAPAEGRAPALGQGMTMASTEDEELAFGRFALWPRRRVLLADGAAVELGARAFDLLEVLVRADGELVTKETLLDRVWPGVVVEENNLHAQVAAIRRVFGPDRDVLLTVAGRGYRLALPVLRRLVAEGARGDSGSLPQLSVIVLPFASLGGGAGEDQLADGVTESLTTDLAQALVGGGVVSRSTAVAYRDRAVTARRIGEELGVRYLLEGSVAAQADRIRVNAQLIDATTDTHLWAERFDHPRDGDALAAQDAIVGRLTRMAVLRIIDADARRAGAEAAPDAAGLALRAWAAATTARMSAEGFGAARDMFRHALSLDPGSLEAAAGLAEAETYAVMNGLTPASEREARLAEAQDLADRVLAARPDHLGALRARAVALRALGRFQRAILAAEAVLALCPGDPPACREVGLNQLYLGDPEEAVRRFRQADLSGPHDPARWTWMQGLGRALMQMGRDAEAVAALRLAVEGNPAWARGHALLAAALWLNGEHPEARDHYAEFARRVPDAEARVPSRSSPVPADRISEAYHRHDARILRALGDLEAGLPKQ</sequence>
<feature type="DNA-binding region" description="OmpR/PhoB-type" evidence="2">
    <location>
        <begin position="35"/>
        <end position="130"/>
    </location>
</feature>
<dbReference type="CDD" id="cd00383">
    <property type="entry name" value="trans_reg_C"/>
    <property type="match status" value="1"/>
</dbReference>
<dbReference type="InterPro" id="IPR019734">
    <property type="entry name" value="TPR_rpt"/>
</dbReference>
<gene>
    <name evidence="5" type="ORF">GXW71_28760</name>
</gene>
<dbReference type="PANTHER" id="PTHR47691:SF3">
    <property type="entry name" value="HTH-TYPE TRANSCRIPTIONAL REGULATOR RV0890C-RELATED"/>
    <property type="match status" value="1"/>
</dbReference>
<dbReference type="Gene3D" id="3.40.50.10610">
    <property type="entry name" value="ABC-type transport auxiliary lipoprotein component"/>
    <property type="match status" value="1"/>
</dbReference>
<dbReference type="SUPFAM" id="SSF46894">
    <property type="entry name" value="C-terminal effector domain of the bipartite response regulators"/>
    <property type="match status" value="1"/>
</dbReference>
<proteinExistence type="predicted"/>
<dbReference type="Gene3D" id="1.25.40.10">
    <property type="entry name" value="Tetratricopeptide repeat domain"/>
    <property type="match status" value="2"/>
</dbReference>
<dbReference type="RefSeq" id="WP_211856153.1">
    <property type="nucleotide sequence ID" value="NZ_JAAGBB010000055.1"/>
</dbReference>